<proteinExistence type="inferred from homology"/>
<evidence type="ECO:0000256" key="5">
    <source>
        <dbReference type="ARBA" id="ARBA00022989"/>
    </source>
</evidence>
<evidence type="ECO:0000256" key="1">
    <source>
        <dbReference type="ARBA" id="ARBA00004651"/>
    </source>
</evidence>
<organism evidence="9 10">
    <name type="scientific">Marinococcus halophilus</name>
    <dbReference type="NCBI Taxonomy" id="1371"/>
    <lineage>
        <taxon>Bacteria</taxon>
        <taxon>Bacillati</taxon>
        <taxon>Bacillota</taxon>
        <taxon>Bacilli</taxon>
        <taxon>Bacillales</taxon>
        <taxon>Bacillaceae</taxon>
        <taxon>Marinococcus</taxon>
    </lineage>
</organism>
<feature type="transmembrane region" description="Helical" evidence="8">
    <location>
        <begin position="86"/>
        <end position="104"/>
    </location>
</feature>
<dbReference type="OrthoDB" id="21828at2"/>
<dbReference type="GO" id="GO:0005886">
    <property type="term" value="C:plasma membrane"/>
    <property type="evidence" value="ECO:0007669"/>
    <property type="project" value="UniProtKB-SubCell"/>
</dbReference>
<comment type="caution">
    <text evidence="9">The sequence shown here is derived from an EMBL/GenBank/DDBJ whole genome shotgun (WGS) entry which is preliminary data.</text>
</comment>
<evidence type="ECO:0000256" key="3">
    <source>
        <dbReference type="ARBA" id="ARBA00022475"/>
    </source>
</evidence>
<reference evidence="9 10" key="1">
    <citation type="submission" date="2019-07" db="EMBL/GenBank/DDBJ databases">
        <title>Whole genome shotgun sequence of Marinococcus halophilus NBRC 102359.</title>
        <authorList>
            <person name="Hosoyama A."/>
            <person name="Uohara A."/>
            <person name="Ohji S."/>
            <person name="Ichikawa N."/>
        </authorList>
    </citation>
    <scope>NUCLEOTIDE SEQUENCE [LARGE SCALE GENOMIC DNA]</scope>
    <source>
        <strain evidence="9 10">NBRC 102359</strain>
    </source>
</reference>
<dbReference type="InterPro" id="IPR037185">
    <property type="entry name" value="EmrE-like"/>
</dbReference>
<feature type="transmembrane region" description="Helical" evidence="8">
    <location>
        <begin position="58"/>
        <end position="80"/>
    </location>
</feature>
<dbReference type="InterPro" id="IPR000390">
    <property type="entry name" value="Small_drug/metabolite_transptr"/>
</dbReference>
<accession>A0A510YAA5</accession>
<dbReference type="RefSeq" id="WP_094909144.1">
    <property type="nucleotide sequence ID" value="NZ_BJUN01000041.1"/>
</dbReference>
<keyword evidence="6 8" id="KW-0472">Membrane</keyword>
<dbReference type="GO" id="GO:0022857">
    <property type="term" value="F:transmembrane transporter activity"/>
    <property type="evidence" value="ECO:0007669"/>
    <property type="project" value="InterPro"/>
</dbReference>
<keyword evidence="4 7" id="KW-0812">Transmembrane</keyword>
<dbReference type="InterPro" id="IPR045324">
    <property type="entry name" value="Small_multidrug_res"/>
</dbReference>
<evidence type="ECO:0000256" key="4">
    <source>
        <dbReference type="ARBA" id="ARBA00022692"/>
    </source>
</evidence>
<dbReference type="Gene3D" id="1.10.3730.20">
    <property type="match status" value="1"/>
</dbReference>
<feature type="transmembrane region" description="Helical" evidence="8">
    <location>
        <begin position="34"/>
        <end position="51"/>
    </location>
</feature>
<comment type="subcellular location">
    <subcellularLocation>
        <location evidence="1 7">Cell membrane</location>
        <topology evidence="1 7">Multi-pass membrane protein</topology>
    </subcellularLocation>
</comment>
<dbReference type="STRING" id="1371.GCA_900166605_03049"/>
<name>A0A510YAA5_MARHA</name>
<evidence type="ECO:0000256" key="8">
    <source>
        <dbReference type="SAM" id="Phobius"/>
    </source>
</evidence>
<evidence type="ECO:0000256" key="2">
    <source>
        <dbReference type="ARBA" id="ARBA00022448"/>
    </source>
</evidence>
<dbReference type="EMBL" id="BJUN01000041">
    <property type="protein sequence ID" value="GEK60288.1"/>
    <property type="molecule type" value="Genomic_DNA"/>
</dbReference>
<evidence type="ECO:0000256" key="6">
    <source>
        <dbReference type="ARBA" id="ARBA00023136"/>
    </source>
</evidence>
<dbReference type="Pfam" id="PF00893">
    <property type="entry name" value="Multi_Drug_Res"/>
    <property type="match status" value="1"/>
</dbReference>
<dbReference type="Proteomes" id="UP000321051">
    <property type="component" value="Unassembled WGS sequence"/>
</dbReference>
<keyword evidence="3" id="KW-1003">Cell membrane</keyword>
<keyword evidence="5 8" id="KW-1133">Transmembrane helix</keyword>
<dbReference type="SUPFAM" id="SSF103481">
    <property type="entry name" value="Multidrug resistance efflux transporter EmrE"/>
    <property type="match status" value="1"/>
</dbReference>
<dbReference type="AlphaFoldDB" id="A0A510YAA5"/>
<dbReference type="PANTHER" id="PTHR30561">
    <property type="entry name" value="SMR FAMILY PROTON-DEPENDENT DRUG EFFLUX TRANSPORTER SUGE"/>
    <property type="match status" value="1"/>
</dbReference>
<keyword evidence="2" id="KW-0813">Transport</keyword>
<protein>
    <recommendedName>
        <fullName evidence="11">QacE family quaternary ammonium compound efflux SMR transporter</fullName>
    </recommendedName>
</protein>
<keyword evidence="10" id="KW-1185">Reference proteome</keyword>
<sequence length="115" mass="12219">MLKYYTLLSFAIILEVIGAAYMKVANGFANLEGTLVVAFCYIVALSCYIILTKNYELGIVNALWAGGGTVLVVLIGSVFLGESMSIIKAAGVVCVVAGMVGLNIPERQHDNKGAW</sequence>
<evidence type="ECO:0000256" key="7">
    <source>
        <dbReference type="RuleBase" id="RU003942"/>
    </source>
</evidence>
<gene>
    <name evidence="9" type="ORF">MHA01_31930</name>
</gene>
<evidence type="ECO:0008006" key="11">
    <source>
        <dbReference type="Google" id="ProtNLM"/>
    </source>
</evidence>
<evidence type="ECO:0000313" key="10">
    <source>
        <dbReference type="Proteomes" id="UP000321051"/>
    </source>
</evidence>
<dbReference type="PANTHER" id="PTHR30561:SF1">
    <property type="entry name" value="MULTIDRUG TRANSPORTER EMRE"/>
    <property type="match status" value="1"/>
</dbReference>
<comment type="similarity">
    <text evidence="7">Belongs to the drug/metabolite transporter (DMT) superfamily. Small multidrug resistance (SMR) (TC 2.A.7.1) family.</text>
</comment>
<evidence type="ECO:0000313" key="9">
    <source>
        <dbReference type="EMBL" id="GEK60288.1"/>
    </source>
</evidence>